<dbReference type="AlphaFoldDB" id="A0A662ZDK1"/>
<gene>
    <name evidence="1" type="ORF">SAMN04487865_11392</name>
</gene>
<proteinExistence type="predicted"/>
<evidence type="ECO:0000313" key="1">
    <source>
        <dbReference type="EMBL" id="SFK60745.1"/>
    </source>
</evidence>
<organism evidence="1 2">
    <name type="scientific">Succinivibrio dextrinosolvens</name>
    <dbReference type="NCBI Taxonomy" id="83771"/>
    <lineage>
        <taxon>Bacteria</taxon>
        <taxon>Pseudomonadati</taxon>
        <taxon>Pseudomonadota</taxon>
        <taxon>Gammaproteobacteria</taxon>
        <taxon>Aeromonadales</taxon>
        <taxon>Succinivibrionaceae</taxon>
        <taxon>Succinivibrio</taxon>
    </lineage>
</organism>
<dbReference type="Proteomes" id="UP000243374">
    <property type="component" value="Unassembled WGS sequence"/>
</dbReference>
<accession>A0A662ZDK1</accession>
<keyword evidence="2" id="KW-1185">Reference proteome</keyword>
<dbReference type="EMBL" id="FOSF01000139">
    <property type="protein sequence ID" value="SFK60745.1"/>
    <property type="molecule type" value="Genomic_DNA"/>
</dbReference>
<evidence type="ECO:0000313" key="2">
    <source>
        <dbReference type="Proteomes" id="UP000243374"/>
    </source>
</evidence>
<name>A0A662ZDK1_9GAMM</name>
<dbReference type="RefSeq" id="WP_074841990.1">
    <property type="nucleotide sequence ID" value="NZ_CP047056.1"/>
</dbReference>
<protein>
    <submittedName>
        <fullName evidence="1">Uncharacterized protein</fullName>
    </submittedName>
</protein>
<reference evidence="1 2" key="1">
    <citation type="submission" date="2016-10" db="EMBL/GenBank/DDBJ databases">
        <authorList>
            <person name="Varghese N."/>
            <person name="Submissions S."/>
        </authorList>
    </citation>
    <scope>NUCLEOTIDE SEQUENCE [LARGE SCALE GENOMIC DNA]</scope>
    <source>
        <strain evidence="1 2">22B</strain>
    </source>
</reference>
<sequence>MTDMDHKPNGWNLPINQMSDEEWKDYFECRKKFDISFSTDQRKNKCLEIGNYINEENKFYEEIKKLPLRPNIAITYKCFHGLKSMKDFNLSWAKAVYPDEF</sequence>